<evidence type="ECO:0000313" key="1">
    <source>
        <dbReference type="EMBL" id="QBH14284.1"/>
    </source>
</evidence>
<organism evidence="2 3">
    <name type="scientific">Desulfobacter hydrogenophilus</name>
    <dbReference type="NCBI Taxonomy" id="2291"/>
    <lineage>
        <taxon>Bacteria</taxon>
        <taxon>Pseudomonadati</taxon>
        <taxon>Thermodesulfobacteriota</taxon>
        <taxon>Desulfobacteria</taxon>
        <taxon>Desulfobacterales</taxon>
        <taxon>Desulfobacteraceae</taxon>
        <taxon>Desulfobacter</taxon>
    </lineage>
</organism>
<dbReference type="RefSeq" id="WP_111960626.1">
    <property type="nucleotide sequence ID" value="NZ_CP036313.1"/>
</dbReference>
<evidence type="ECO:0000313" key="3">
    <source>
        <dbReference type="Proteomes" id="UP000248798"/>
    </source>
</evidence>
<dbReference type="Proteomes" id="UP000248798">
    <property type="component" value="Unassembled WGS sequence"/>
</dbReference>
<proteinExistence type="predicted"/>
<protein>
    <submittedName>
        <fullName evidence="2">Uncharacterized protein</fullName>
    </submittedName>
</protein>
<evidence type="ECO:0000313" key="2">
    <source>
        <dbReference type="EMBL" id="RAL99924.1"/>
    </source>
</evidence>
<dbReference type="EMBL" id="QLNI01000080">
    <property type="protein sequence ID" value="RAL99924.1"/>
    <property type="molecule type" value="Genomic_DNA"/>
</dbReference>
<accession>A0A328F9W4</accession>
<dbReference type="Proteomes" id="UP000293902">
    <property type="component" value="Chromosome"/>
</dbReference>
<name>A0A328F9W4_9BACT</name>
<reference evidence="2 3" key="1">
    <citation type="submission" date="2018-06" db="EMBL/GenBank/DDBJ databases">
        <title>Complete Genome Sequence of Desulfobacter hydrogenophilus (DSM3380).</title>
        <authorList>
            <person name="Marietou A."/>
            <person name="Schreiber L."/>
            <person name="Marshall I."/>
            <person name="Jorgensen B."/>
        </authorList>
    </citation>
    <scope>NUCLEOTIDE SEQUENCE [LARGE SCALE GENOMIC DNA]</scope>
    <source>
        <strain evidence="2 3">DSM 3380</strain>
    </source>
</reference>
<dbReference type="EMBL" id="CP036313">
    <property type="protein sequence ID" value="QBH14284.1"/>
    <property type="molecule type" value="Genomic_DNA"/>
</dbReference>
<gene>
    <name evidence="2" type="ORF">DO021_21815</name>
    <name evidence="1" type="ORF">EYB58_16000</name>
</gene>
<keyword evidence="4" id="KW-1185">Reference proteome</keyword>
<evidence type="ECO:0000313" key="4">
    <source>
        <dbReference type="Proteomes" id="UP000293902"/>
    </source>
</evidence>
<sequence length="275" mass="30655">MEIKIHAEGNHFEKSSDIKSLITMLAKYESTYTQCLKISAQKYELSTTLLSPRVKLTAVSPGSINICLVTEIATAFAPLAPQIFNYTWLLYKSGYDLIGIASKHFKSTEKPMNIEINNSPGAIINIVQGDQVTTTSDVLTAASVIHKGFYSLAQLIKENYANMITISSPKEHILFDDGNCNTYPLPSKVEIETEITTIECNITRFNKRSLLGSIDVFYDNESIAKPFVATPDILDECLENFKSQRVTARTHKEVEVNALGETTISKYHLIGFEID</sequence>
<reference evidence="1 4" key="2">
    <citation type="submission" date="2019-02" db="EMBL/GenBank/DDBJ databases">
        <title>Complete genome sequence of Desulfobacter hydrogenophilus AcRS1.</title>
        <authorList>
            <person name="Marietou A."/>
            <person name="Lund M.B."/>
            <person name="Marshall I.P.G."/>
            <person name="Schreiber L."/>
            <person name="Jorgensen B."/>
        </authorList>
    </citation>
    <scope>NUCLEOTIDE SEQUENCE [LARGE SCALE GENOMIC DNA]</scope>
    <source>
        <strain evidence="1 4">AcRS1</strain>
    </source>
</reference>
<dbReference type="AlphaFoldDB" id="A0A328F9W4"/>